<feature type="transmembrane region" description="Helical" evidence="7">
    <location>
        <begin position="206"/>
        <end position="224"/>
    </location>
</feature>
<evidence type="ECO:0000256" key="4">
    <source>
        <dbReference type="ARBA" id="ARBA00022692"/>
    </source>
</evidence>
<dbReference type="InterPro" id="IPR050366">
    <property type="entry name" value="BP-dependent_transpt_permease"/>
</dbReference>
<dbReference type="AlphaFoldDB" id="A0A1G9NGP4"/>
<dbReference type="Pfam" id="PF00528">
    <property type="entry name" value="BPD_transp_1"/>
    <property type="match status" value="1"/>
</dbReference>
<evidence type="ECO:0000256" key="7">
    <source>
        <dbReference type="RuleBase" id="RU363032"/>
    </source>
</evidence>
<comment type="subcellular location">
    <subcellularLocation>
        <location evidence="1 7">Cell membrane</location>
        <topology evidence="1 7">Multi-pass membrane protein</topology>
    </subcellularLocation>
</comment>
<feature type="transmembrane region" description="Helical" evidence="7">
    <location>
        <begin position="244"/>
        <end position="262"/>
    </location>
</feature>
<dbReference type="SUPFAM" id="SSF161098">
    <property type="entry name" value="MetI-like"/>
    <property type="match status" value="1"/>
</dbReference>
<protein>
    <submittedName>
        <fullName evidence="9">Peptide/nickel transport system permease protein</fullName>
    </submittedName>
</protein>
<feature type="transmembrane region" description="Helical" evidence="7">
    <location>
        <begin position="12"/>
        <end position="36"/>
    </location>
</feature>
<keyword evidence="5 7" id="KW-1133">Transmembrane helix</keyword>
<accession>A0A1G9NGP4</accession>
<reference evidence="9 10" key="1">
    <citation type="submission" date="2016-10" db="EMBL/GenBank/DDBJ databases">
        <authorList>
            <person name="de Groot N.N."/>
        </authorList>
    </citation>
    <scope>NUCLEOTIDE SEQUENCE [LARGE SCALE GENOMIC DNA]</scope>
    <source>
        <strain evidence="9 10">DSM 1736</strain>
    </source>
</reference>
<sequence>MEKHRFKRWQVCLTLGMIILCGMIISIAGASFFSLYSPVEQNAAIRLEAPSYEHLLGTDHFGRDMLSRTLHGGKTTLVSTTAALTAALTIGLFIGLLTGMFHDTLIDIVFIRIIDVLMAFPFIVLAMVVTALFGISLTNLLLVVVAVWWVPFARLTRSIVLQAKNDTTVEAARVLGAKKHTIAVRELLPKAIAPVLIQATFEMGNLVLSISALSFLGLGAQPPAPEWGSMLADGRAQFLEAPHILMGPAIFIIFTVLALNLIGEGLRDWLDPFEILRI</sequence>
<evidence type="ECO:0000256" key="6">
    <source>
        <dbReference type="ARBA" id="ARBA00023136"/>
    </source>
</evidence>
<evidence type="ECO:0000256" key="5">
    <source>
        <dbReference type="ARBA" id="ARBA00022989"/>
    </source>
</evidence>
<gene>
    <name evidence="9" type="ORF">SAMN04488502_1011010</name>
</gene>
<evidence type="ECO:0000313" key="10">
    <source>
        <dbReference type="Proteomes" id="UP000214880"/>
    </source>
</evidence>
<dbReference type="GO" id="GO:0055085">
    <property type="term" value="P:transmembrane transport"/>
    <property type="evidence" value="ECO:0007669"/>
    <property type="project" value="InterPro"/>
</dbReference>
<feature type="transmembrane region" description="Helical" evidence="7">
    <location>
        <begin position="77"/>
        <end position="97"/>
    </location>
</feature>
<dbReference type="InterPro" id="IPR035906">
    <property type="entry name" value="MetI-like_sf"/>
</dbReference>
<proteinExistence type="inferred from homology"/>
<keyword evidence="10" id="KW-1185">Reference proteome</keyword>
<keyword evidence="3" id="KW-1003">Cell membrane</keyword>
<dbReference type="RefSeq" id="WP_217636834.1">
    <property type="nucleotide sequence ID" value="NZ_FNHB01000001.1"/>
</dbReference>
<dbReference type="Gene3D" id="1.10.3720.10">
    <property type="entry name" value="MetI-like"/>
    <property type="match status" value="1"/>
</dbReference>
<evidence type="ECO:0000256" key="2">
    <source>
        <dbReference type="ARBA" id="ARBA00022448"/>
    </source>
</evidence>
<evidence type="ECO:0000259" key="8">
    <source>
        <dbReference type="PROSITE" id="PS50928"/>
    </source>
</evidence>
<dbReference type="EMBL" id="FNHB01000001">
    <property type="protein sequence ID" value="SDL85732.1"/>
    <property type="molecule type" value="Genomic_DNA"/>
</dbReference>
<name>A0A1G9NGP4_9FIRM</name>
<keyword evidence="4 7" id="KW-0812">Transmembrane</keyword>
<feature type="transmembrane region" description="Helical" evidence="7">
    <location>
        <begin position="109"/>
        <end position="129"/>
    </location>
</feature>
<dbReference type="GO" id="GO:0005886">
    <property type="term" value="C:plasma membrane"/>
    <property type="evidence" value="ECO:0007669"/>
    <property type="project" value="UniProtKB-SubCell"/>
</dbReference>
<feature type="domain" description="ABC transmembrane type-1" evidence="8">
    <location>
        <begin position="73"/>
        <end position="263"/>
    </location>
</feature>
<dbReference type="InterPro" id="IPR000515">
    <property type="entry name" value="MetI-like"/>
</dbReference>
<comment type="similarity">
    <text evidence="7">Belongs to the binding-protein-dependent transport system permease family.</text>
</comment>
<evidence type="ECO:0000256" key="3">
    <source>
        <dbReference type="ARBA" id="ARBA00022475"/>
    </source>
</evidence>
<keyword evidence="2 7" id="KW-0813">Transport</keyword>
<evidence type="ECO:0000256" key="1">
    <source>
        <dbReference type="ARBA" id="ARBA00004651"/>
    </source>
</evidence>
<dbReference type="PROSITE" id="PS50928">
    <property type="entry name" value="ABC_TM1"/>
    <property type="match status" value="1"/>
</dbReference>
<keyword evidence="6 7" id="KW-0472">Membrane</keyword>
<dbReference type="STRING" id="146817.SAMN04488502_1011010"/>
<dbReference type="Proteomes" id="UP000214880">
    <property type="component" value="Unassembled WGS sequence"/>
</dbReference>
<evidence type="ECO:0000313" key="9">
    <source>
        <dbReference type="EMBL" id="SDL85732.1"/>
    </source>
</evidence>
<organism evidence="9 10">
    <name type="scientific">Dendrosporobacter quercicolus</name>
    <dbReference type="NCBI Taxonomy" id="146817"/>
    <lineage>
        <taxon>Bacteria</taxon>
        <taxon>Bacillati</taxon>
        <taxon>Bacillota</taxon>
        <taxon>Negativicutes</taxon>
        <taxon>Selenomonadales</taxon>
        <taxon>Sporomusaceae</taxon>
        <taxon>Dendrosporobacter</taxon>
    </lineage>
</organism>
<dbReference type="PANTHER" id="PTHR43386">
    <property type="entry name" value="OLIGOPEPTIDE TRANSPORT SYSTEM PERMEASE PROTEIN APPC"/>
    <property type="match status" value="1"/>
</dbReference>
<dbReference type="CDD" id="cd06261">
    <property type="entry name" value="TM_PBP2"/>
    <property type="match status" value="1"/>
</dbReference>
<feature type="transmembrane region" description="Helical" evidence="7">
    <location>
        <begin position="135"/>
        <end position="155"/>
    </location>
</feature>
<dbReference type="PANTHER" id="PTHR43386:SF1">
    <property type="entry name" value="D,D-DIPEPTIDE TRANSPORT SYSTEM PERMEASE PROTEIN DDPC-RELATED"/>
    <property type="match status" value="1"/>
</dbReference>